<feature type="transmembrane region" description="Helical" evidence="6">
    <location>
        <begin position="54"/>
        <end position="83"/>
    </location>
</feature>
<evidence type="ECO:0000313" key="7">
    <source>
        <dbReference type="EMBL" id="KAK4735446.1"/>
    </source>
</evidence>
<feature type="transmembrane region" description="Helical" evidence="6">
    <location>
        <begin position="210"/>
        <end position="230"/>
    </location>
</feature>
<evidence type="ECO:0000256" key="6">
    <source>
        <dbReference type="SAM" id="Phobius"/>
    </source>
</evidence>
<evidence type="ECO:0000256" key="5">
    <source>
        <dbReference type="ARBA" id="ARBA00023136"/>
    </source>
</evidence>
<dbReference type="InterPro" id="IPR044991">
    <property type="entry name" value="TET_plant"/>
</dbReference>
<dbReference type="Proteomes" id="UP001311915">
    <property type="component" value="Unassembled WGS sequence"/>
</dbReference>
<evidence type="ECO:0000256" key="1">
    <source>
        <dbReference type="ARBA" id="ARBA00004370"/>
    </source>
</evidence>
<name>A0AAV9MBI8_9SOLN</name>
<dbReference type="AlphaFoldDB" id="A0AAV9MBI8"/>
<evidence type="ECO:0000313" key="8">
    <source>
        <dbReference type="Proteomes" id="UP001311915"/>
    </source>
</evidence>
<proteinExistence type="inferred from homology"/>
<gene>
    <name evidence="7" type="ORF">R3W88_009707</name>
</gene>
<reference evidence="7 8" key="1">
    <citation type="submission" date="2023-10" db="EMBL/GenBank/DDBJ databases">
        <title>Genome-Wide Identification Analysis in wild type Solanum Pinnatisectum Reveals Some Genes Defensing Phytophthora Infestans.</title>
        <authorList>
            <person name="Sun C."/>
        </authorList>
    </citation>
    <scope>NUCLEOTIDE SEQUENCE [LARGE SCALE GENOMIC DNA]</scope>
    <source>
        <strain evidence="7">LQN</strain>
        <tissue evidence="7">Leaf</tissue>
    </source>
</reference>
<comment type="caution">
    <text evidence="7">The sequence shown here is derived from an EMBL/GenBank/DDBJ whole genome shotgun (WGS) entry which is preliminary data.</text>
</comment>
<dbReference type="PANTHER" id="PTHR32191">
    <property type="entry name" value="TETRASPANIN-8-RELATED"/>
    <property type="match status" value="1"/>
</dbReference>
<sequence length="249" mass="28404">MSGVSIKQILCIFIYGVFVVSSLAEIGFSIWLHFSDSATLCQKVWPKPLLILGVFSLVARLCSISLYLIILGQFCLSLFGVLVTNRTASRTLFGRDGNYSHYLLNKYVLNTENWEPIKRCLVGCKFCEPPTETDSYYKNIFPVTQSSCCQPPTYCGLEFHNATYWTMPKAGPAVADNDCKIWSNVQSELCFNCQSCRTPFLDELHFEWKLCSIACFVFFLVFYFVCSVQWCIRRGKKSNGCQKRKVYSA</sequence>
<evidence type="ECO:0000256" key="2">
    <source>
        <dbReference type="ARBA" id="ARBA00006840"/>
    </source>
</evidence>
<protein>
    <submittedName>
        <fullName evidence="7">Uncharacterized protein</fullName>
    </submittedName>
</protein>
<evidence type="ECO:0000256" key="4">
    <source>
        <dbReference type="ARBA" id="ARBA00022989"/>
    </source>
</evidence>
<comment type="subcellular location">
    <subcellularLocation>
        <location evidence="1">Membrane</location>
    </subcellularLocation>
</comment>
<keyword evidence="4 6" id="KW-1133">Transmembrane helix</keyword>
<dbReference type="GO" id="GO:0016020">
    <property type="term" value="C:membrane"/>
    <property type="evidence" value="ECO:0007669"/>
    <property type="project" value="UniProtKB-SubCell"/>
</dbReference>
<keyword evidence="8" id="KW-1185">Reference proteome</keyword>
<organism evidence="7 8">
    <name type="scientific">Solanum pinnatisectum</name>
    <name type="common">tansyleaf nightshade</name>
    <dbReference type="NCBI Taxonomy" id="50273"/>
    <lineage>
        <taxon>Eukaryota</taxon>
        <taxon>Viridiplantae</taxon>
        <taxon>Streptophyta</taxon>
        <taxon>Embryophyta</taxon>
        <taxon>Tracheophyta</taxon>
        <taxon>Spermatophyta</taxon>
        <taxon>Magnoliopsida</taxon>
        <taxon>eudicotyledons</taxon>
        <taxon>Gunneridae</taxon>
        <taxon>Pentapetalae</taxon>
        <taxon>asterids</taxon>
        <taxon>lamiids</taxon>
        <taxon>Solanales</taxon>
        <taxon>Solanaceae</taxon>
        <taxon>Solanoideae</taxon>
        <taxon>Solaneae</taxon>
        <taxon>Solanum</taxon>
    </lineage>
</organism>
<feature type="transmembrane region" description="Helical" evidence="6">
    <location>
        <begin position="12"/>
        <end position="34"/>
    </location>
</feature>
<comment type="similarity">
    <text evidence="2">Belongs to the tetraspanin (TM4SF) family.</text>
</comment>
<evidence type="ECO:0000256" key="3">
    <source>
        <dbReference type="ARBA" id="ARBA00022692"/>
    </source>
</evidence>
<dbReference type="EMBL" id="JAWPEI010000002">
    <property type="protein sequence ID" value="KAK4735446.1"/>
    <property type="molecule type" value="Genomic_DNA"/>
</dbReference>
<keyword evidence="3 6" id="KW-0812">Transmembrane</keyword>
<dbReference type="GO" id="GO:0009734">
    <property type="term" value="P:auxin-activated signaling pathway"/>
    <property type="evidence" value="ECO:0007669"/>
    <property type="project" value="InterPro"/>
</dbReference>
<accession>A0AAV9MBI8</accession>
<keyword evidence="5 6" id="KW-0472">Membrane</keyword>